<organism evidence="2 3">
    <name type="scientific">Aegilops tauschii subsp. strangulata</name>
    <name type="common">Goatgrass</name>
    <dbReference type="NCBI Taxonomy" id="200361"/>
    <lineage>
        <taxon>Eukaryota</taxon>
        <taxon>Viridiplantae</taxon>
        <taxon>Streptophyta</taxon>
        <taxon>Embryophyta</taxon>
        <taxon>Tracheophyta</taxon>
        <taxon>Spermatophyta</taxon>
        <taxon>Magnoliopsida</taxon>
        <taxon>Liliopsida</taxon>
        <taxon>Poales</taxon>
        <taxon>Poaceae</taxon>
        <taxon>BOP clade</taxon>
        <taxon>Pooideae</taxon>
        <taxon>Triticodae</taxon>
        <taxon>Triticeae</taxon>
        <taxon>Triticinae</taxon>
        <taxon>Aegilops</taxon>
    </lineage>
</organism>
<dbReference type="AlphaFoldDB" id="A0A453DV27"/>
<sequence length="78" mass="8708">LETITMLTPVNCMHAGRFHGSLRRSCRRGPRSRQPGPAQEAHVVRAPADVVRLADNSCKEARSCCRVVGKFQVIPRLR</sequence>
<reference evidence="3" key="1">
    <citation type="journal article" date="2014" name="Science">
        <title>Ancient hybridizations among the ancestral genomes of bread wheat.</title>
        <authorList>
            <consortium name="International Wheat Genome Sequencing Consortium,"/>
            <person name="Marcussen T."/>
            <person name="Sandve S.R."/>
            <person name="Heier L."/>
            <person name="Spannagl M."/>
            <person name="Pfeifer M."/>
            <person name="Jakobsen K.S."/>
            <person name="Wulff B.B."/>
            <person name="Steuernagel B."/>
            <person name="Mayer K.F."/>
            <person name="Olsen O.A."/>
        </authorList>
    </citation>
    <scope>NUCLEOTIDE SEQUENCE [LARGE SCALE GENOMIC DNA]</scope>
    <source>
        <strain evidence="3">cv. AL8/78</strain>
    </source>
</reference>
<reference evidence="2" key="3">
    <citation type="journal article" date="2017" name="Nature">
        <title>Genome sequence of the progenitor of the wheat D genome Aegilops tauschii.</title>
        <authorList>
            <person name="Luo M.C."/>
            <person name="Gu Y.Q."/>
            <person name="Puiu D."/>
            <person name="Wang H."/>
            <person name="Twardziok S.O."/>
            <person name="Deal K.R."/>
            <person name="Huo N."/>
            <person name="Zhu T."/>
            <person name="Wang L."/>
            <person name="Wang Y."/>
            <person name="McGuire P.E."/>
            <person name="Liu S."/>
            <person name="Long H."/>
            <person name="Ramasamy R.K."/>
            <person name="Rodriguez J.C."/>
            <person name="Van S.L."/>
            <person name="Yuan L."/>
            <person name="Wang Z."/>
            <person name="Xia Z."/>
            <person name="Xiao L."/>
            <person name="Anderson O.D."/>
            <person name="Ouyang S."/>
            <person name="Liang Y."/>
            <person name="Zimin A.V."/>
            <person name="Pertea G."/>
            <person name="Qi P."/>
            <person name="Bennetzen J.L."/>
            <person name="Dai X."/>
            <person name="Dawson M.W."/>
            <person name="Muller H.G."/>
            <person name="Kugler K."/>
            <person name="Rivarola-Duarte L."/>
            <person name="Spannagl M."/>
            <person name="Mayer K.F.X."/>
            <person name="Lu F.H."/>
            <person name="Bevan M.W."/>
            <person name="Leroy P."/>
            <person name="Li P."/>
            <person name="You F.M."/>
            <person name="Sun Q."/>
            <person name="Liu Z."/>
            <person name="Lyons E."/>
            <person name="Wicker T."/>
            <person name="Salzberg S.L."/>
            <person name="Devos K.M."/>
            <person name="Dvorak J."/>
        </authorList>
    </citation>
    <scope>NUCLEOTIDE SEQUENCE [LARGE SCALE GENOMIC DNA]</scope>
    <source>
        <strain evidence="2">cv. AL8/78</strain>
    </source>
</reference>
<dbReference type="EnsemblPlants" id="AET3Gv20104100.2">
    <property type="protein sequence ID" value="AET3Gv20104100.2"/>
    <property type="gene ID" value="AET3Gv20104100"/>
</dbReference>
<evidence type="ECO:0000256" key="1">
    <source>
        <dbReference type="SAM" id="MobiDB-lite"/>
    </source>
</evidence>
<reference evidence="2" key="5">
    <citation type="journal article" date="2021" name="G3 (Bethesda)">
        <title>Aegilops tauschii genome assembly Aet v5.0 features greater sequence contiguity and improved annotation.</title>
        <authorList>
            <person name="Wang L."/>
            <person name="Zhu T."/>
            <person name="Rodriguez J.C."/>
            <person name="Deal K.R."/>
            <person name="Dubcovsky J."/>
            <person name="McGuire P.E."/>
            <person name="Lux T."/>
            <person name="Spannagl M."/>
            <person name="Mayer K.F.X."/>
            <person name="Baldrich P."/>
            <person name="Meyers B.C."/>
            <person name="Huo N."/>
            <person name="Gu Y.Q."/>
            <person name="Zhou H."/>
            <person name="Devos K.M."/>
            <person name="Bennetzen J.L."/>
            <person name="Unver T."/>
            <person name="Budak H."/>
            <person name="Gulick P.J."/>
            <person name="Galiba G."/>
            <person name="Kalapos B."/>
            <person name="Nelson D.R."/>
            <person name="Li P."/>
            <person name="You F.M."/>
            <person name="Luo M.C."/>
            <person name="Dvorak J."/>
        </authorList>
    </citation>
    <scope>NUCLEOTIDE SEQUENCE [LARGE SCALE GENOMIC DNA]</scope>
    <source>
        <strain evidence="2">cv. AL8/78</strain>
    </source>
</reference>
<proteinExistence type="predicted"/>
<keyword evidence="3" id="KW-1185">Reference proteome</keyword>
<evidence type="ECO:0000313" key="2">
    <source>
        <dbReference type="EnsemblPlants" id="AET3Gv20104100.2"/>
    </source>
</evidence>
<reference evidence="2" key="4">
    <citation type="submission" date="2019-03" db="UniProtKB">
        <authorList>
            <consortium name="EnsemblPlants"/>
        </authorList>
    </citation>
    <scope>IDENTIFICATION</scope>
</reference>
<accession>A0A453DV27</accession>
<name>A0A453DV27_AEGTS</name>
<dbReference type="Gramene" id="AET3Gv20104100.2">
    <property type="protein sequence ID" value="AET3Gv20104100.2"/>
    <property type="gene ID" value="AET3Gv20104100"/>
</dbReference>
<protein>
    <submittedName>
        <fullName evidence="2">Uncharacterized protein</fullName>
    </submittedName>
</protein>
<evidence type="ECO:0000313" key="3">
    <source>
        <dbReference type="Proteomes" id="UP000015105"/>
    </source>
</evidence>
<reference evidence="3" key="2">
    <citation type="journal article" date="2017" name="Nat. Plants">
        <title>The Aegilops tauschii genome reveals multiple impacts of transposons.</title>
        <authorList>
            <person name="Zhao G."/>
            <person name="Zou C."/>
            <person name="Li K."/>
            <person name="Wang K."/>
            <person name="Li T."/>
            <person name="Gao L."/>
            <person name="Zhang X."/>
            <person name="Wang H."/>
            <person name="Yang Z."/>
            <person name="Liu X."/>
            <person name="Jiang W."/>
            <person name="Mao L."/>
            <person name="Kong X."/>
            <person name="Jiao Y."/>
            <person name="Jia J."/>
        </authorList>
    </citation>
    <scope>NUCLEOTIDE SEQUENCE [LARGE SCALE GENOMIC DNA]</scope>
    <source>
        <strain evidence="3">cv. AL8/78</strain>
    </source>
</reference>
<dbReference type="Proteomes" id="UP000015105">
    <property type="component" value="Chromosome 3D"/>
</dbReference>
<feature type="region of interest" description="Disordered" evidence="1">
    <location>
        <begin position="23"/>
        <end position="43"/>
    </location>
</feature>